<organism evidence="2 3">
    <name type="scientific">Paenibacillus protaetiae</name>
    <dbReference type="NCBI Taxonomy" id="2509456"/>
    <lineage>
        <taxon>Bacteria</taxon>
        <taxon>Bacillati</taxon>
        <taxon>Bacillota</taxon>
        <taxon>Bacilli</taxon>
        <taxon>Bacillales</taxon>
        <taxon>Paenibacillaceae</taxon>
        <taxon>Paenibacillus</taxon>
    </lineage>
</organism>
<keyword evidence="3" id="KW-1185">Reference proteome</keyword>
<dbReference type="KEGG" id="pprt:ET464_07500"/>
<proteinExistence type="predicted"/>
<keyword evidence="1" id="KW-1133">Transmembrane helix</keyword>
<keyword evidence="1" id="KW-0472">Membrane</keyword>
<feature type="transmembrane region" description="Helical" evidence="1">
    <location>
        <begin position="12"/>
        <end position="33"/>
    </location>
</feature>
<evidence type="ECO:0000256" key="1">
    <source>
        <dbReference type="SAM" id="Phobius"/>
    </source>
</evidence>
<dbReference type="RefSeq" id="WP_129439682.1">
    <property type="nucleotide sequence ID" value="NZ_CP035492.1"/>
</dbReference>
<keyword evidence="1" id="KW-0812">Transmembrane</keyword>
<evidence type="ECO:0000313" key="2">
    <source>
        <dbReference type="EMBL" id="QAY66270.1"/>
    </source>
</evidence>
<protein>
    <submittedName>
        <fullName evidence="2">Uncharacterized protein</fullName>
    </submittedName>
</protein>
<dbReference type="OrthoDB" id="2664893at2"/>
<name>A0A4P6ET07_9BACL</name>
<accession>A0A4P6ET07</accession>
<gene>
    <name evidence="2" type="ORF">ET464_07500</name>
</gene>
<sequence>MTTDDLSGVSAGLFTIGVVFILLVFGLLSFGILQMFQQRYRRGWYCFGFAAVSFAVFIWILNRWYS</sequence>
<dbReference type="AlphaFoldDB" id="A0A4P6ET07"/>
<reference evidence="2 3" key="1">
    <citation type="submission" date="2019-01" db="EMBL/GenBank/DDBJ databases">
        <title>Genome sequencing of strain FW100M-2.</title>
        <authorList>
            <person name="Heo J."/>
            <person name="Kim S.-J."/>
            <person name="Kim J.-S."/>
            <person name="Hong S.-B."/>
            <person name="Kwon S.-W."/>
        </authorList>
    </citation>
    <scope>NUCLEOTIDE SEQUENCE [LARGE SCALE GENOMIC DNA]</scope>
    <source>
        <strain evidence="2 3">FW100M-2</strain>
    </source>
</reference>
<dbReference type="EMBL" id="CP035492">
    <property type="protein sequence ID" value="QAY66270.1"/>
    <property type="molecule type" value="Genomic_DNA"/>
</dbReference>
<evidence type="ECO:0000313" key="3">
    <source>
        <dbReference type="Proteomes" id="UP000293568"/>
    </source>
</evidence>
<feature type="transmembrane region" description="Helical" evidence="1">
    <location>
        <begin position="45"/>
        <end position="65"/>
    </location>
</feature>
<dbReference type="Proteomes" id="UP000293568">
    <property type="component" value="Chromosome"/>
</dbReference>